<feature type="signal peptide" evidence="1">
    <location>
        <begin position="1"/>
        <end position="23"/>
    </location>
</feature>
<reference evidence="3 4" key="1">
    <citation type="submission" date="2023-11" db="EMBL/GenBank/DDBJ databases">
        <title>Dfirmibasis_genome.</title>
        <authorList>
            <person name="Edelbroek B."/>
            <person name="Kjellin J."/>
            <person name="Jerlstrom-Hultqvist J."/>
            <person name="Soderbom F."/>
        </authorList>
    </citation>
    <scope>NUCLEOTIDE SEQUENCE [LARGE SCALE GENOMIC DNA]</scope>
    <source>
        <strain evidence="3 4">TNS-C-14</strain>
    </source>
</reference>
<dbReference type="CDD" id="cd00118">
    <property type="entry name" value="LysM"/>
    <property type="match status" value="1"/>
</dbReference>
<evidence type="ECO:0000313" key="4">
    <source>
        <dbReference type="Proteomes" id="UP001344447"/>
    </source>
</evidence>
<name>A0AAN7U0Y3_9MYCE</name>
<feature type="chain" id="PRO_5042830500" description="LysM domain-containing protein" evidence="1">
    <location>
        <begin position="24"/>
        <end position="78"/>
    </location>
</feature>
<comment type="caution">
    <text evidence="3">The sequence shown here is derived from an EMBL/GenBank/DDBJ whole genome shotgun (WGS) entry which is preliminary data.</text>
</comment>
<evidence type="ECO:0000256" key="1">
    <source>
        <dbReference type="SAM" id="SignalP"/>
    </source>
</evidence>
<dbReference type="Proteomes" id="UP001344447">
    <property type="component" value="Unassembled WGS sequence"/>
</dbReference>
<evidence type="ECO:0000313" key="3">
    <source>
        <dbReference type="EMBL" id="KAK5579263.1"/>
    </source>
</evidence>
<dbReference type="PROSITE" id="PS51782">
    <property type="entry name" value="LYSM"/>
    <property type="match status" value="1"/>
</dbReference>
<evidence type="ECO:0000259" key="2">
    <source>
        <dbReference type="PROSITE" id="PS51782"/>
    </source>
</evidence>
<keyword evidence="4" id="KW-1185">Reference proteome</keyword>
<accession>A0AAN7U0Y3</accession>
<dbReference type="InterPro" id="IPR036779">
    <property type="entry name" value="LysM_dom_sf"/>
</dbReference>
<sequence length="78" mass="8704">MNKLLSLLAVVLVLCVFSFGVNAETEGRCSAWYVAEEGYTCWDMSRGCRVSLQSFMDANGLDLNSCNYIQIGKKYCCN</sequence>
<dbReference type="SUPFAM" id="SSF54106">
    <property type="entry name" value="LysM domain"/>
    <property type="match status" value="1"/>
</dbReference>
<dbReference type="InterPro" id="IPR018392">
    <property type="entry name" value="LysM"/>
</dbReference>
<feature type="domain" description="LysM" evidence="2">
    <location>
        <begin position="31"/>
        <end position="77"/>
    </location>
</feature>
<protein>
    <recommendedName>
        <fullName evidence="2">LysM domain-containing protein</fullName>
    </recommendedName>
</protein>
<dbReference type="EMBL" id="JAVFKY010000003">
    <property type="protein sequence ID" value="KAK5579263.1"/>
    <property type="molecule type" value="Genomic_DNA"/>
</dbReference>
<organism evidence="3 4">
    <name type="scientific">Dictyostelium firmibasis</name>
    <dbReference type="NCBI Taxonomy" id="79012"/>
    <lineage>
        <taxon>Eukaryota</taxon>
        <taxon>Amoebozoa</taxon>
        <taxon>Evosea</taxon>
        <taxon>Eumycetozoa</taxon>
        <taxon>Dictyostelia</taxon>
        <taxon>Dictyosteliales</taxon>
        <taxon>Dictyosteliaceae</taxon>
        <taxon>Dictyostelium</taxon>
    </lineage>
</organism>
<keyword evidence="1" id="KW-0732">Signal</keyword>
<dbReference type="AlphaFoldDB" id="A0AAN7U0Y3"/>
<gene>
    <name evidence="3" type="ORF">RB653_008944</name>
</gene>
<proteinExistence type="predicted"/>
<dbReference type="Gene3D" id="3.10.350.10">
    <property type="entry name" value="LysM domain"/>
    <property type="match status" value="1"/>
</dbReference>